<reference evidence="3 4" key="1">
    <citation type="submission" date="2016-02" db="EMBL/GenBank/DDBJ databases">
        <authorList>
            <person name="Wen L."/>
            <person name="He K."/>
            <person name="Yang H."/>
        </authorList>
    </citation>
    <scope>NUCLEOTIDE SEQUENCE [LARGE SCALE GENOMIC DNA]</scope>
    <source>
        <strain evidence="3">Trichococcus palustris</strain>
    </source>
</reference>
<dbReference type="InterPro" id="IPR036873">
    <property type="entry name" value="Rhodanese-like_dom_sf"/>
</dbReference>
<evidence type="ECO:0000259" key="2">
    <source>
        <dbReference type="PROSITE" id="PS50206"/>
    </source>
</evidence>
<keyword evidence="1" id="KW-0812">Transmembrane</keyword>
<protein>
    <recommendedName>
        <fullName evidence="2">Rhodanese domain-containing protein</fullName>
    </recommendedName>
</protein>
<feature type="domain" description="Rhodanese" evidence="2">
    <location>
        <begin position="46"/>
        <end position="130"/>
    </location>
</feature>
<dbReference type="EMBL" id="FJNE01000001">
    <property type="protein sequence ID" value="CZQ83198.1"/>
    <property type="molecule type" value="Genomic_DNA"/>
</dbReference>
<keyword evidence="1" id="KW-0472">Membrane</keyword>
<dbReference type="PROSITE" id="PS50206">
    <property type="entry name" value="RHODANESE_3"/>
    <property type="match status" value="1"/>
</dbReference>
<dbReference type="SMART" id="SM00450">
    <property type="entry name" value="RHOD"/>
    <property type="match status" value="1"/>
</dbReference>
<dbReference type="STRING" id="140314.SAMN04488076_103121"/>
<dbReference type="InterPro" id="IPR050229">
    <property type="entry name" value="GlpE_sulfurtransferase"/>
</dbReference>
<keyword evidence="4" id="KW-1185">Reference proteome</keyword>
<dbReference type="PANTHER" id="PTHR43031:SF18">
    <property type="entry name" value="RHODANESE-RELATED SULFURTRANSFERASES"/>
    <property type="match status" value="1"/>
</dbReference>
<dbReference type="Gene3D" id="3.40.250.10">
    <property type="entry name" value="Rhodanese-like domain"/>
    <property type="match status" value="1"/>
</dbReference>
<gene>
    <name evidence="3" type="ORF">Tpal_412</name>
</gene>
<sequence length="133" mass="15492">MNLTGLQIFNIVLWIFIIGYALYQVYFFMQRKNSAIMLTDEEFRTNMRKAQIIDVREKNDFDAGHILGARNIAFTTFKQRYPEIRKDQPVYLYDQTTVMSGRCAAILKKNGYKDIYILKGGYAAWNGKIKKGA</sequence>
<dbReference type="RefSeq" id="WP_245825578.1">
    <property type="nucleotide sequence ID" value="NZ_FJNE01000001.1"/>
</dbReference>
<organism evidence="3 4">
    <name type="scientific">Trichococcus palustris</name>
    <dbReference type="NCBI Taxonomy" id="140314"/>
    <lineage>
        <taxon>Bacteria</taxon>
        <taxon>Bacillati</taxon>
        <taxon>Bacillota</taxon>
        <taxon>Bacilli</taxon>
        <taxon>Lactobacillales</taxon>
        <taxon>Carnobacteriaceae</taxon>
        <taxon>Trichococcus</taxon>
    </lineage>
</organism>
<dbReference type="Proteomes" id="UP000242754">
    <property type="component" value="Unassembled WGS sequence"/>
</dbReference>
<evidence type="ECO:0000313" key="3">
    <source>
        <dbReference type="EMBL" id="CZQ83198.1"/>
    </source>
</evidence>
<dbReference type="AlphaFoldDB" id="A0A143Y8W6"/>
<dbReference type="Pfam" id="PF00581">
    <property type="entry name" value="Rhodanese"/>
    <property type="match status" value="1"/>
</dbReference>
<proteinExistence type="predicted"/>
<keyword evidence="1" id="KW-1133">Transmembrane helix</keyword>
<feature type="transmembrane region" description="Helical" evidence="1">
    <location>
        <begin position="6"/>
        <end position="28"/>
    </location>
</feature>
<dbReference type="PANTHER" id="PTHR43031">
    <property type="entry name" value="FAD-DEPENDENT OXIDOREDUCTASE"/>
    <property type="match status" value="1"/>
</dbReference>
<evidence type="ECO:0000256" key="1">
    <source>
        <dbReference type="SAM" id="Phobius"/>
    </source>
</evidence>
<dbReference type="SUPFAM" id="SSF52821">
    <property type="entry name" value="Rhodanese/Cell cycle control phosphatase"/>
    <property type="match status" value="1"/>
</dbReference>
<dbReference type="InterPro" id="IPR001763">
    <property type="entry name" value="Rhodanese-like_dom"/>
</dbReference>
<name>A0A143Y8W6_9LACT</name>
<accession>A0A143Y8W6</accession>
<evidence type="ECO:0000313" key="4">
    <source>
        <dbReference type="Proteomes" id="UP000242754"/>
    </source>
</evidence>
<dbReference type="CDD" id="cd00158">
    <property type="entry name" value="RHOD"/>
    <property type="match status" value="1"/>
</dbReference>